<reference evidence="4 5" key="1">
    <citation type="submission" date="2024-08" db="EMBL/GenBank/DDBJ databases">
        <authorList>
            <person name="Cucini C."/>
            <person name="Frati F."/>
        </authorList>
    </citation>
    <scope>NUCLEOTIDE SEQUENCE [LARGE SCALE GENOMIC DNA]</scope>
</reference>
<accession>A0ABP1RXW2</accession>
<evidence type="ECO:0000313" key="5">
    <source>
        <dbReference type="Proteomes" id="UP001642540"/>
    </source>
</evidence>
<protein>
    <recommendedName>
        <fullName evidence="3">BTB domain-containing protein</fullName>
    </recommendedName>
</protein>
<dbReference type="Gene3D" id="2.60.210.10">
    <property type="entry name" value="Apoptosis, Tumor Necrosis Factor Receptor Associated Protein 2, Chain A"/>
    <property type="match status" value="1"/>
</dbReference>
<dbReference type="PANTHER" id="PTHR47274:SF1">
    <property type="entry name" value="BTB_POZ DOMAIN CONTAINING PROTEIN, EXPRESSED"/>
    <property type="match status" value="1"/>
</dbReference>
<feature type="compositionally biased region" description="Basic and acidic residues" evidence="2">
    <location>
        <begin position="367"/>
        <end position="413"/>
    </location>
</feature>
<feature type="compositionally biased region" description="Acidic residues" evidence="2">
    <location>
        <begin position="341"/>
        <end position="350"/>
    </location>
</feature>
<dbReference type="InterPro" id="IPR008974">
    <property type="entry name" value="TRAF-like"/>
</dbReference>
<gene>
    <name evidence="4" type="ORF">ODALV1_LOCUS27304</name>
</gene>
<evidence type="ECO:0000256" key="1">
    <source>
        <dbReference type="ARBA" id="ARBA00002668"/>
    </source>
</evidence>
<comment type="function">
    <text evidence="1">May act as a substrate-specific adapter of an E3 ubiquitin-protein ligase complex (CUL3-RBX1-BTB) which mediates the ubiquitination and subsequent proteasomal degradation of target proteins.</text>
</comment>
<organism evidence="4 5">
    <name type="scientific">Orchesella dallaii</name>
    <dbReference type="NCBI Taxonomy" id="48710"/>
    <lineage>
        <taxon>Eukaryota</taxon>
        <taxon>Metazoa</taxon>
        <taxon>Ecdysozoa</taxon>
        <taxon>Arthropoda</taxon>
        <taxon>Hexapoda</taxon>
        <taxon>Collembola</taxon>
        <taxon>Entomobryomorpha</taxon>
        <taxon>Entomobryoidea</taxon>
        <taxon>Orchesellidae</taxon>
        <taxon>Orchesellinae</taxon>
        <taxon>Orchesella</taxon>
    </lineage>
</organism>
<comment type="caution">
    <text evidence="4">The sequence shown here is derived from an EMBL/GenBank/DDBJ whole genome shotgun (WGS) entry which is preliminary data.</text>
</comment>
<dbReference type="InterPro" id="IPR044784">
    <property type="entry name" value="At1g01640-like"/>
</dbReference>
<dbReference type="InterPro" id="IPR000210">
    <property type="entry name" value="BTB/POZ_dom"/>
</dbReference>
<dbReference type="Pfam" id="PF00651">
    <property type="entry name" value="BTB"/>
    <property type="match status" value="1"/>
</dbReference>
<dbReference type="Gene3D" id="3.30.710.10">
    <property type="entry name" value="Potassium Channel Kv1.1, Chain A"/>
    <property type="match status" value="1"/>
</dbReference>
<sequence>MWVKNVYKSIQSKYGKVADDDANADADGLKLKLKLFNPKKELPEKFTTKAKLLKSFKTKYDTKLHDWKVNVKTLLDENCFFAPFSFQAGETIGLDSKWQFYARVCTEEGKHYVGLYLRCLTRNEFTHLNACFKTTLVHNTDPLKNVVYDGVPQDFTTVDSWGMKRLLDLESLKDYINENWELTFKINFVLCNATHEMDSITQLQKGSMEACSENIMAAINGMESHDILIKPKNDDVNPIQAHKLILTARSKFFRKMIEDITAGNQIDDVDTTGQYPVVNVDLSSVALGHLLCYIYHGCLNHLPEKCSAETARELVKAADEHGLELLEYFLKKHHPGLKEPEEGEPMELGEPEGSAKENNEGGEGEADEGKDGDGKEGGDTKADGGDDKAGGGEGGEGKEREEAKADGGGEGEKQSCNCCGK</sequence>
<proteinExistence type="predicted"/>
<dbReference type="Proteomes" id="UP001642540">
    <property type="component" value="Unassembled WGS sequence"/>
</dbReference>
<dbReference type="PROSITE" id="PS50097">
    <property type="entry name" value="BTB"/>
    <property type="match status" value="1"/>
</dbReference>
<keyword evidence="5" id="KW-1185">Reference proteome</keyword>
<evidence type="ECO:0000259" key="3">
    <source>
        <dbReference type="PROSITE" id="PS50097"/>
    </source>
</evidence>
<dbReference type="SUPFAM" id="SSF49599">
    <property type="entry name" value="TRAF domain-like"/>
    <property type="match status" value="1"/>
</dbReference>
<dbReference type="EMBL" id="CAXLJM020000122">
    <property type="protein sequence ID" value="CAL8138294.1"/>
    <property type="molecule type" value="Genomic_DNA"/>
</dbReference>
<dbReference type="CDD" id="cd18186">
    <property type="entry name" value="BTB_POZ_ZBTB_KLHL-like"/>
    <property type="match status" value="1"/>
</dbReference>
<dbReference type="PANTHER" id="PTHR47274">
    <property type="entry name" value="BTB/POZ DOMAIN CONTAINING PROTEIN, EXPRESSED-RELATED"/>
    <property type="match status" value="1"/>
</dbReference>
<feature type="domain" description="BTB" evidence="3">
    <location>
        <begin position="225"/>
        <end position="303"/>
    </location>
</feature>
<dbReference type="InterPro" id="IPR011333">
    <property type="entry name" value="SKP1/BTB/POZ_sf"/>
</dbReference>
<name>A0ABP1RXW2_9HEXA</name>
<dbReference type="SMART" id="SM00225">
    <property type="entry name" value="BTB"/>
    <property type="match status" value="1"/>
</dbReference>
<feature type="region of interest" description="Disordered" evidence="2">
    <location>
        <begin position="334"/>
        <end position="421"/>
    </location>
</feature>
<evidence type="ECO:0000313" key="4">
    <source>
        <dbReference type="EMBL" id="CAL8138294.1"/>
    </source>
</evidence>
<evidence type="ECO:0000256" key="2">
    <source>
        <dbReference type="SAM" id="MobiDB-lite"/>
    </source>
</evidence>
<dbReference type="SUPFAM" id="SSF54695">
    <property type="entry name" value="POZ domain"/>
    <property type="match status" value="1"/>
</dbReference>